<dbReference type="EMBL" id="CP118224">
    <property type="protein sequence ID" value="WMC11242.1"/>
    <property type="molecule type" value="Genomic_DNA"/>
</dbReference>
<dbReference type="InterPro" id="IPR005119">
    <property type="entry name" value="LysR_subst-bd"/>
</dbReference>
<keyword evidence="4" id="KW-0804">Transcription</keyword>
<dbReference type="Pfam" id="PF03466">
    <property type="entry name" value="LysR_substrate"/>
    <property type="match status" value="1"/>
</dbReference>
<dbReference type="PROSITE" id="PS50931">
    <property type="entry name" value="HTH_LYSR"/>
    <property type="match status" value="1"/>
</dbReference>
<dbReference type="InterPro" id="IPR050176">
    <property type="entry name" value="LTTR"/>
</dbReference>
<dbReference type="Proteomes" id="UP001223802">
    <property type="component" value="Chromosome"/>
</dbReference>
<dbReference type="RefSeq" id="WP_306762488.1">
    <property type="nucleotide sequence ID" value="NZ_CP118224.1"/>
</dbReference>
<dbReference type="GO" id="GO:0003700">
    <property type="term" value="F:DNA-binding transcription factor activity"/>
    <property type="evidence" value="ECO:0007669"/>
    <property type="project" value="InterPro"/>
</dbReference>
<keyword evidence="2" id="KW-0805">Transcription regulation</keyword>
<dbReference type="InterPro" id="IPR036390">
    <property type="entry name" value="WH_DNA-bd_sf"/>
</dbReference>
<accession>A0AA50QCG9</accession>
<dbReference type="GO" id="GO:0003677">
    <property type="term" value="F:DNA binding"/>
    <property type="evidence" value="ECO:0007669"/>
    <property type="project" value="UniProtKB-KW"/>
</dbReference>
<gene>
    <name evidence="6" type="ORF">PU634_02435</name>
</gene>
<dbReference type="InterPro" id="IPR000847">
    <property type="entry name" value="LysR_HTH_N"/>
</dbReference>
<dbReference type="InterPro" id="IPR036388">
    <property type="entry name" value="WH-like_DNA-bd_sf"/>
</dbReference>
<evidence type="ECO:0000313" key="6">
    <source>
        <dbReference type="EMBL" id="WMC11242.1"/>
    </source>
</evidence>
<feature type="domain" description="HTH lysR-type" evidence="5">
    <location>
        <begin position="4"/>
        <end position="61"/>
    </location>
</feature>
<reference evidence="6 7" key="1">
    <citation type="submission" date="2023-02" db="EMBL/GenBank/DDBJ databases">
        <title>Complete genome sequence of a novel bacterium Oceanimonas sp. NTOU-MSR1 isolated from marine coast sediment.</title>
        <authorList>
            <person name="Yang H.-T."/>
            <person name="Chen Y.-L."/>
            <person name="Ho Y.-N."/>
        </authorList>
    </citation>
    <scope>NUCLEOTIDE SEQUENCE [LARGE SCALE GENOMIC DNA]</scope>
    <source>
        <strain evidence="6 7">NTOU-MSR1</strain>
    </source>
</reference>
<dbReference type="SUPFAM" id="SSF46785">
    <property type="entry name" value="Winged helix' DNA-binding domain"/>
    <property type="match status" value="1"/>
</dbReference>
<evidence type="ECO:0000256" key="1">
    <source>
        <dbReference type="ARBA" id="ARBA00009437"/>
    </source>
</evidence>
<evidence type="ECO:0000256" key="2">
    <source>
        <dbReference type="ARBA" id="ARBA00023015"/>
    </source>
</evidence>
<dbReference type="PANTHER" id="PTHR30579">
    <property type="entry name" value="TRANSCRIPTIONAL REGULATOR"/>
    <property type="match status" value="1"/>
</dbReference>
<dbReference type="Gene3D" id="3.40.190.10">
    <property type="entry name" value="Periplasmic binding protein-like II"/>
    <property type="match status" value="2"/>
</dbReference>
<evidence type="ECO:0000259" key="5">
    <source>
        <dbReference type="PROSITE" id="PS50931"/>
    </source>
</evidence>
<evidence type="ECO:0000256" key="3">
    <source>
        <dbReference type="ARBA" id="ARBA00023125"/>
    </source>
</evidence>
<organism evidence="6 7">
    <name type="scientific">Oceanimonas pelagia</name>
    <dbReference type="NCBI Taxonomy" id="3028314"/>
    <lineage>
        <taxon>Bacteria</taxon>
        <taxon>Pseudomonadati</taxon>
        <taxon>Pseudomonadota</taxon>
        <taxon>Gammaproteobacteria</taxon>
        <taxon>Aeromonadales</taxon>
        <taxon>Aeromonadaceae</taxon>
        <taxon>Oceanimonas</taxon>
    </lineage>
</organism>
<dbReference type="SUPFAM" id="SSF53850">
    <property type="entry name" value="Periplasmic binding protein-like II"/>
    <property type="match status" value="1"/>
</dbReference>
<keyword evidence="7" id="KW-1185">Reference proteome</keyword>
<dbReference type="KEGG" id="ope:PU634_02435"/>
<dbReference type="Gene3D" id="1.10.10.10">
    <property type="entry name" value="Winged helix-like DNA-binding domain superfamily/Winged helix DNA-binding domain"/>
    <property type="match status" value="1"/>
</dbReference>
<evidence type="ECO:0000313" key="7">
    <source>
        <dbReference type="Proteomes" id="UP001223802"/>
    </source>
</evidence>
<keyword evidence="3" id="KW-0238">DNA-binding</keyword>
<dbReference type="Pfam" id="PF00126">
    <property type="entry name" value="HTH_1"/>
    <property type="match status" value="1"/>
</dbReference>
<comment type="similarity">
    <text evidence="1">Belongs to the LysR transcriptional regulatory family.</text>
</comment>
<proteinExistence type="inferred from homology"/>
<name>A0AA50QCG9_9GAMM</name>
<protein>
    <submittedName>
        <fullName evidence="6">LysR family transcriptional regulator</fullName>
    </submittedName>
</protein>
<sequence>MRDLPIALLRTFVVVAETLNLTVAAGRLHRAPSTISMQLSRLEDLVSTGLLERGQYGVRLTPAGEQLRSHAQLLLNQHDQILGSFLNADIGGKVRFGTHDQYATRSLPPLLETFVVNYPEVRLEVQCDHRPRQLVTLVQQGKLDLALVEMPLHSHDGQRLGRDELVWVRSAVHSAHLREPLPLAVFVEGCYHRDAALQALAQWEKPCRIAFTSQSRAGVLAAVRAGIGVGIVPRSTLEEGLVVEPSLPPLPGTHTSLFVAERLNEASARLAQIIRDSPQFARAGHDDSQLLRQFG</sequence>
<dbReference type="PANTHER" id="PTHR30579:SF7">
    <property type="entry name" value="HTH-TYPE TRANSCRIPTIONAL REGULATOR LRHA-RELATED"/>
    <property type="match status" value="1"/>
</dbReference>
<dbReference type="AlphaFoldDB" id="A0AA50QCG9"/>
<evidence type="ECO:0000256" key="4">
    <source>
        <dbReference type="ARBA" id="ARBA00023163"/>
    </source>
</evidence>